<evidence type="ECO:0000259" key="1">
    <source>
        <dbReference type="Pfam" id="PF01556"/>
    </source>
</evidence>
<protein>
    <submittedName>
        <fullName evidence="2">Chaperone protein dnaJ 2 (AtDjA2)</fullName>
    </submittedName>
</protein>
<dbReference type="SUPFAM" id="SSF49493">
    <property type="entry name" value="HSP40/DnaJ peptide-binding domain"/>
    <property type="match status" value="2"/>
</dbReference>
<sequence length="149" mass="16617">MIDICKACAGTGMIWKAGNVYEGCEVDVPQGAAHGDTIHFSGKADEQPGWETGNLLVVLHEEEHCRFQRRGADLFLNMDISLVEAVKDQGMPLKGQPFRFGDLLLRLKVCFPKRLDVEHMRAVQALLPQQIHAQDGKVCDFTDKNPLDD</sequence>
<gene>
    <name evidence="2" type="ORF">SCF082_LOCUS14130</name>
</gene>
<dbReference type="CDD" id="cd10747">
    <property type="entry name" value="DnaJ_C"/>
    <property type="match status" value="1"/>
</dbReference>
<dbReference type="Gene3D" id="2.10.230.10">
    <property type="entry name" value="Heat shock protein DnaJ, cysteine-rich domain"/>
    <property type="match status" value="1"/>
</dbReference>
<evidence type="ECO:0000313" key="3">
    <source>
        <dbReference type="Proteomes" id="UP001642464"/>
    </source>
</evidence>
<feature type="domain" description="Chaperone DnaJ C-terminal" evidence="1">
    <location>
        <begin position="24"/>
        <end position="86"/>
    </location>
</feature>
<comment type="caution">
    <text evidence="2">The sequence shown here is derived from an EMBL/GenBank/DDBJ whole genome shotgun (WGS) entry which is preliminary data.</text>
</comment>
<organism evidence="2 3">
    <name type="scientific">Durusdinium trenchii</name>
    <dbReference type="NCBI Taxonomy" id="1381693"/>
    <lineage>
        <taxon>Eukaryota</taxon>
        <taxon>Sar</taxon>
        <taxon>Alveolata</taxon>
        <taxon>Dinophyceae</taxon>
        <taxon>Suessiales</taxon>
        <taxon>Symbiodiniaceae</taxon>
        <taxon>Durusdinium</taxon>
    </lineage>
</organism>
<dbReference type="Gene3D" id="2.60.260.20">
    <property type="entry name" value="Urease metallochaperone UreE, N-terminal domain"/>
    <property type="match status" value="1"/>
</dbReference>
<keyword evidence="3" id="KW-1185">Reference proteome</keyword>
<reference evidence="2 3" key="1">
    <citation type="submission" date="2024-02" db="EMBL/GenBank/DDBJ databases">
        <authorList>
            <person name="Chen Y."/>
            <person name="Shah S."/>
            <person name="Dougan E. K."/>
            <person name="Thang M."/>
            <person name="Chan C."/>
        </authorList>
    </citation>
    <scope>NUCLEOTIDE SEQUENCE [LARGE SCALE GENOMIC DNA]</scope>
</reference>
<dbReference type="InterPro" id="IPR002939">
    <property type="entry name" value="DnaJ_C"/>
</dbReference>
<dbReference type="Proteomes" id="UP001642464">
    <property type="component" value="Unassembled WGS sequence"/>
</dbReference>
<evidence type="ECO:0000313" key="2">
    <source>
        <dbReference type="EMBL" id="CAK9018525.1"/>
    </source>
</evidence>
<dbReference type="InterPro" id="IPR044713">
    <property type="entry name" value="DNJA1/2-like"/>
</dbReference>
<name>A0ABP0JVM2_9DINO</name>
<accession>A0ABP0JVM2</accession>
<dbReference type="InterPro" id="IPR008971">
    <property type="entry name" value="HSP40/DnaJ_pept-bd"/>
</dbReference>
<proteinExistence type="predicted"/>
<dbReference type="Pfam" id="PF01556">
    <property type="entry name" value="DnaJ_C"/>
    <property type="match status" value="1"/>
</dbReference>
<dbReference type="EMBL" id="CAXAMM010008813">
    <property type="protein sequence ID" value="CAK9018525.1"/>
    <property type="molecule type" value="Genomic_DNA"/>
</dbReference>
<dbReference type="PANTHER" id="PTHR43888">
    <property type="entry name" value="DNAJ-LIKE-2, ISOFORM A-RELATED"/>
    <property type="match status" value="1"/>
</dbReference>